<feature type="region of interest" description="Disordered" evidence="2">
    <location>
        <begin position="87"/>
        <end position="156"/>
    </location>
</feature>
<dbReference type="PANTHER" id="PTHR38116">
    <property type="entry name" value="CHROMOSOME 7, WHOLE GENOME SHOTGUN SEQUENCE"/>
    <property type="match status" value="1"/>
</dbReference>
<name>A0AA38Y8P4_9EURO</name>
<dbReference type="Pfam" id="PF11905">
    <property type="entry name" value="DUF3425"/>
    <property type="match status" value="1"/>
</dbReference>
<feature type="region of interest" description="Disordered" evidence="2">
    <location>
        <begin position="1"/>
        <end position="20"/>
    </location>
</feature>
<evidence type="ECO:0000256" key="2">
    <source>
        <dbReference type="SAM" id="MobiDB-lite"/>
    </source>
</evidence>
<protein>
    <recommendedName>
        <fullName evidence="5">BZIP domain-containing protein</fullName>
    </recommendedName>
</protein>
<evidence type="ECO:0000256" key="1">
    <source>
        <dbReference type="SAM" id="Coils"/>
    </source>
</evidence>
<evidence type="ECO:0008006" key="5">
    <source>
        <dbReference type="Google" id="ProtNLM"/>
    </source>
</evidence>
<dbReference type="CDD" id="cd14688">
    <property type="entry name" value="bZIP_YAP"/>
    <property type="match status" value="1"/>
</dbReference>
<reference evidence="3" key="1">
    <citation type="submission" date="2022-10" db="EMBL/GenBank/DDBJ databases">
        <title>Culturing micro-colonial fungi from biological soil crusts in the Mojave desert and describing Neophaeococcomyces mojavensis, and introducing the new genera and species Taxawa tesnikishii.</title>
        <authorList>
            <person name="Kurbessoian T."/>
            <person name="Stajich J.E."/>
        </authorList>
    </citation>
    <scope>NUCLEOTIDE SEQUENCE</scope>
    <source>
        <strain evidence="3">TK_35</strain>
    </source>
</reference>
<dbReference type="AlphaFoldDB" id="A0AA38Y8P4"/>
<organism evidence="3 4">
    <name type="scientific">Knufia peltigerae</name>
    <dbReference type="NCBI Taxonomy" id="1002370"/>
    <lineage>
        <taxon>Eukaryota</taxon>
        <taxon>Fungi</taxon>
        <taxon>Dikarya</taxon>
        <taxon>Ascomycota</taxon>
        <taxon>Pezizomycotina</taxon>
        <taxon>Eurotiomycetes</taxon>
        <taxon>Chaetothyriomycetidae</taxon>
        <taxon>Chaetothyriales</taxon>
        <taxon>Trichomeriaceae</taxon>
        <taxon>Knufia</taxon>
    </lineage>
</organism>
<dbReference type="Proteomes" id="UP001172681">
    <property type="component" value="Unassembled WGS sequence"/>
</dbReference>
<accession>A0AA38Y8P4</accession>
<feature type="compositionally biased region" description="Polar residues" evidence="2">
    <location>
        <begin position="95"/>
        <end position="114"/>
    </location>
</feature>
<evidence type="ECO:0000313" key="3">
    <source>
        <dbReference type="EMBL" id="KAJ9639193.1"/>
    </source>
</evidence>
<feature type="coiled-coil region" evidence="1">
    <location>
        <begin position="28"/>
        <end position="76"/>
    </location>
</feature>
<dbReference type="EMBL" id="JAPDRN010000018">
    <property type="protein sequence ID" value="KAJ9639193.1"/>
    <property type="molecule type" value="Genomic_DNA"/>
</dbReference>
<gene>
    <name evidence="3" type="ORF">H2204_003804</name>
</gene>
<dbReference type="InterPro" id="IPR021833">
    <property type="entry name" value="DUF3425"/>
</dbReference>
<feature type="compositionally biased region" description="Polar residues" evidence="2">
    <location>
        <begin position="123"/>
        <end position="135"/>
    </location>
</feature>
<comment type="caution">
    <text evidence="3">The sequence shown here is derived from an EMBL/GenBank/DDBJ whole genome shotgun (WGS) entry which is preliminary data.</text>
</comment>
<keyword evidence="1" id="KW-0175">Coiled coil</keyword>
<sequence>MPTTDPDRRRRQNCENQKRWRQRQLDKLHVLADELERTQTRMRELELESSNLRIQLRDSEAKAEALQASNVRLEAQVLASVHPRSSIGSEMDMNLSPNLGSNHFPSASPSTGLSNVPAAPSSADGTYQGTTTTDEPATKSKPELGNPTNITPEPSEEDWASIVITGSEEGNVIQPPLSSEQPGFTSNPKNVSTYDQQFDPTFWVDGIPPDDISETFTLSAKPNAIGSIVQAGRRVAAGLNSMQNPNLTIRDRSHYWLPWDYQDEKYQDERLTNSEDARARASYTNDIYFNWPMYSILGGASSIWRNMVNFPDTTHISQHILAVQKVLHDAFRHLLTKPTDVREKVVAEAFSWLIESAWPSSESCFKMMVGITLLFHLDCHCQMLTSPKTVYRHIFSFELFRIFPCPTTLERIHPLYRPTELQSMVPHSPAIDWLPWPDMREKAIKMQDKVNVDQLCQMCLEHTIVEPATYGASGRNQALPPGSSFRIWDMYLLEKAGGGRRFFIPKSSMTYDPASQDLLALVQRHSLPLQNIEHLRIDSPFYECFPDFIIGGCASKYQTVPLPVPGEERLGYPSRFKPESLSKLQGRVNALLEEGNFQPEFG</sequence>
<keyword evidence="4" id="KW-1185">Reference proteome</keyword>
<dbReference type="PANTHER" id="PTHR38116:SF9">
    <property type="entry name" value="BZIP DOMAIN-CONTAINING PROTEIN"/>
    <property type="match status" value="1"/>
</dbReference>
<evidence type="ECO:0000313" key="4">
    <source>
        <dbReference type="Proteomes" id="UP001172681"/>
    </source>
</evidence>
<proteinExistence type="predicted"/>